<reference evidence="1" key="1">
    <citation type="submission" date="2023-07" db="EMBL/GenBank/DDBJ databases">
        <title>The genome sequence of Rhodocytophaga aerolata KACC 12507.</title>
        <authorList>
            <person name="Zhang X."/>
        </authorList>
    </citation>
    <scope>NUCLEOTIDE SEQUENCE</scope>
    <source>
        <strain evidence="1">KACC 12507</strain>
    </source>
</reference>
<dbReference type="RefSeq" id="WP_302038898.1">
    <property type="nucleotide sequence ID" value="NZ_JAUKPO010000010.1"/>
</dbReference>
<dbReference type="EMBL" id="JAUKPO010000010">
    <property type="protein sequence ID" value="MDO1448093.1"/>
    <property type="molecule type" value="Genomic_DNA"/>
</dbReference>
<accession>A0ABT8RA57</accession>
<name>A0ABT8RA57_9BACT</name>
<keyword evidence="2" id="KW-1185">Reference proteome</keyword>
<proteinExistence type="predicted"/>
<gene>
    <name evidence="1" type="ORF">Q0590_17600</name>
</gene>
<comment type="caution">
    <text evidence="1">The sequence shown here is derived from an EMBL/GenBank/DDBJ whole genome shotgun (WGS) entry which is preliminary data.</text>
</comment>
<organism evidence="1 2">
    <name type="scientific">Rhodocytophaga aerolata</name>
    <dbReference type="NCBI Taxonomy" id="455078"/>
    <lineage>
        <taxon>Bacteria</taxon>
        <taxon>Pseudomonadati</taxon>
        <taxon>Bacteroidota</taxon>
        <taxon>Cytophagia</taxon>
        <taxon>Cytophagales</taxon>
        <taxon>Rhodocytophagaceae</taxon>
        <taxon>Rhodocytophaga</taxon>
    </lineage>
</organism>
<protein>
    <submittedName>
        <fullName evidence="1">Uncharacterized protein</fullName>
    </submittedName>
</protein>
<sequence length="62" mass="7186">MPIQHNESEIFSSKTPVTANHPSYLQRVDLFSLALFGCCTTVEKEYMIEIIKRALDRQKNDK</sequence>
<evidence type="ECO:0000313" key="1">
    <source>
        <dbReference type="EMBL" id="MDO1448093.1"/>
    </source>
</evidence>
<evidence type="ECO:0000313" key="2">
    <source>
        <dbReference type="Proteomes" id="UP001168528"/>
    </source>
</evidence>
<dbReference type="Proteomes" id="UP001168528">
    <property type="component" value="Unassembled WGS sequence"/>
</dbReference>